<name>A0A8J7GA87_9ACTN</name>
<dbReference type="InterPro" id="IPR050765">
    <property type="entry name" value="Riboflavin_Biosynth_HTPR"/>
</dbReference>
<dbReference type="Gene3D" id="3.40.430.10">
    <property type="entry name" value="Dihydrofolate Reductase, subunit A"/>
    <property type="match status" value="1"/>
</dbReference>
<dbReference type="RefSeq" id="WP_197003613.1">
    <property type="nucleotide sequence ID" value="NZ_BONS01000016.1"/>
</dbReference>
<evidence type="ECO:0000259" key="1">
    <source>
        <dbReference type="Pfam" id="PF01872"/>
    </source>
</evidence>
<dbReference type="InterPro" id="IPR002734">
    <property type="entry name" value="RibDG_C"/>
</dbReference>
<dbReference type="PANTHER" id="PTHR38011:SF11">
    <property type="entry name" value="2,5-DIAMINO-6-RIBOSYLAMINO-4(3H)-PYRIMIDINONE 5'-PHOSPHATE REDUCTASE"/>
    <property type="match status" value="1"/>
</dbReference>
<dbReference type="PANTHER" id="PTHR38011">
    <property type="entry name" value="DIHYDROFOLATE REDUCTASE FAMILY PROTEIN (AFU_ORTHOLOGUE AFUA_8G06820)"/>
    <property type="match status" value="1"/>
</dbReference>
<sequence>MRTLTYYVGSTIDGYIAGPDGGFDFLPFEGDLIAAMMAEYPETVPTQFRGLVGLADAPNARFDTILMGRASYEPALSMGVTSPYSHLRQYVFSRTLTSPDPEVEIVSGDPVAFVRDLKARDGLGIYLCGGGNLAAQLAGEIDELVIKRYPIVIGSGVPMFSGPFDLNHFELTDNRSFSTGTVATYSRKQA</sequence>
<evidence type="ECO:0000313" key="2">
    <source>
        <dbReference type="EMBL" id="MBG6136668.1"/>
    </source>
</evidence>
<proteinExistence type="predicted"/>
<organism evidence="2 3">
    <name type="scientific">Longispora fulva</name>
    <dbReference type="NCBI Taxonomy" id="619741"/>
    <lineage>
        <taxon>Bacteria</taxon>
        <taxon>Bacillati</taxon>
        <taxon>Actinomycetota</taxon>
        <taxon>Actinomycetes</taxon>
        <taxon>Micromonosporales</taxon>
        <taxon>Micromonosporaceae</taxon>
        <taxon>Longispora</taxon>
    </lineage>
</organism>
<protein>
    <submittedName>
        <fullName evidence="2">Dihydrofolate reductase</fullName>
    </submittedName>
</protein>
<accession>A0A8J7GA87</accession>
<reference evidence="2" key="1">
    <citation type="submission" date="2020-11" db="EMBL/GenBank/DDBJ databases">
        <title>Sequencing the genomes of 1000 actinobacteria strains.</title>
        <authorList>
            <person name="Klenk H.-P."/>
        </authorList>
    </citation>
    <scope>NUCLEOTIDE SEQUENCE</scope>
    <source>
        <strain evidence="2">DSM 45356</strain>
    </source>
</reference>
<dbReference type="Proteomes" id="UP000622552">
    <property type="component" value="Unassembled WGS sequence"/>
</dbReference>
<dbReference type="GO" id="GO:0008703">
    <property type="term" value="F:5-amino-6-(5-phosphoribosylamino)uracil reductase activity"/>
    <property type="evidence" value="ECO:0007669"/>
    <property type="project" value="InterPro"/>
</dbReference>
<dbReference type="SUPFAM" id="SSF53597">
    <property type="entry name" value="Dihydrofolate reductase-like"/>
    <property type="match status" value="1"/>
</dbReference>
<gene>
    <name evidence="2" type="ORF">IW245_002862</name>
</gene>
<dbReference type="Pfam" id="PF01872">
    <property type="entry name" value="RibD_C"/>
    <property type="match status" value="1"/>
</dbReference>
<feature type="domain" description="Bacterial bifunctional deaminase-reductase C-terminal" evidence="1">
    <location>
        <begin position="5"/>
        <end position="182"/>
    </location>
</feature>
<evidence type="ECO:0000313" key="3">
    <source>
        <dbReference type="Proteomes" id="UP000622552"/>
    </source>
</evidence>
<dbReference type="GO" id="GO:0009231">
    <property type="term" value="P:riboflavin biosynthetic process"/>
    <property type="evidence" value="ECO:0007669"/>
    <property type="project" value="InterPro"/>
</dbReference>
<keyword evidence="3" id="KW-1185">Reference proteome</keyword>
<dbReference type="InterPro" id="IPR024072">
    <property type="entry name" value="DHFR-like_dom_sf"/>
</dbReference>
<comment type="caution">
    <text evidence="2">The sequence shown here is derived from an EMBL/GenBank/DDBJ whole genome shotgun (WGS) entry which is preliminary data.</text>
</comment>
<dbReference type="AlphaFoldDB" id="A0A8J7GA87"/>
<dbReference type="EMBL" id="JADOUF010000001">
    <property type="protein sequence ID" value="MBG6136668.1"/>
    <property type="molecule type" value="Genomic_DNA"/>
</dbReference>